<comment type="caution">
    <text evidence="9">The sequence shown here is derived from an EMBL/GenBank/DDBJ whole genome shotgun (WGS) entry which is preliminary data.</text>
</comment>
<dbReference type="SUPFAM" id="SSF52172">
    <property type="entry name" value="CheY-like"/>
    <property type="match status" value="1"/>
</dbReference>
<dbReference type="OrthoDB" id="9794370at2"/>
<keyword evidence="4" id="KW-0804">Transcription</keyword>
<dbReference type="Gene3D" id="1.10.10.60">
    <property type="entry name" value="Homeodomain-like"/>
    <property type="match status" value="1"/>
</dbReference>
<dbReference type="SUPFAM" id="SSF46689">
    <property type="entry name" value="Homeodomain-like"/>
    <property type="match status" value="1"/>
</dbReference>
<dbReference type="SMART" id="SM00342">
    <property type="entry name" value="HTH_ARAC"/>
    <property type="match status" value="1"/>
</dbReference>
<dbReference type="PANTHER" id="PTHR43280:SF10">
    <property type="entry name" value="REGULATORY PROTEIN POCR"/>
    <property type="match status" value="1"/>
</dbReference>
<dbReference type="EMBL" id="NHOC01000002">
    <property type="protein sequence ID" value="OUM21533.1"/>
    <property type="molecule type" value="Genomic_DNA"/>
</dbReference>
<evidence type="ECO:0000259" key="8">
    <source>
        <dbReference type="PROSITE" id="PS50110"/>
    </source>
</evidence>
<dbReference type="SMART" id="SM00448">
    <property type="entry name" value="REC"/>
    <property type="match status" value="1"/>
</dbReference>
<feature type="domain" description="HTH araC/xylS-type" evidence="7">
    <location>
        <begin position="244"/>
        <end position="342"/>
    </location>
</feature>
<proteinExistence type="predicted"/>
<dbReference type="InterPro" id="IPR020449">
    <property type="entry name" value="Tscrpt_reg_AraC-type_HTH"/>
</dbReference>
<dbReference type="InterPro" id="IPR009057">
    <property type="entry name" value="Homeodomain-like_sf"/>
</dbReference>
<evidence type="ECO:0000256" key="2">
    <source>
        <dbReference type="ARBA" id="ARBA00023015"/>
    </source>
</evidence>
<dbReference type="PROSITE" id="PS01124">
    <property type="entry name" value="HTH_ARAC_FAMILY_2"/>
    <property type="match status" value="1"/>
</dbReference>
<comment type="caution">
    <text evidence="6">Lacks conserved residue(s) required for the propagation of feature annotation.</text>
</comment>
<evidence type="ECO:0000256" key="1">
    <source>
        <dbReference type="ARBA" id="ARBA00018672"/>
    </source>
</evidence>
<name>A0A252F6Y8_9FIRM</name>
<dbReference type="InterPro" id="IPR001789">
    <property type="entry name" value="Sig_transdc_resp-reg_receiver"/>
</dbReference>
<dbReference type="AlphaFoldDB" id="A0A252F6Y8"/>
<evidence type="ECO:0000313" key="9">
    <source>
        <dbReference type="EMBL" id="OUM21533.1"/>
    </source>
</evidence>
<evidence type="ECO:0000313" key="10">
    <source>
        <dbReference type="Proteomes" id="UP000194903"/>
    </source>
</evidence>
<comment type="function">
    <text evidence="5">May play the central regulatory role in sporulation. It may be an element of the effector pathway responsible for the activation of sporulation genes in response to nutritional stress. Spo0A may act in concert with spo0H (a sigma factor) to control the expression of some genes that are critical to the sporulation process.</text>
</comment>
<accession>A0A252F6Y8</accession>
<dbReference type="Pfam" id="PF00072">
    <property type="entry name" value="Response_reg"/>
    <property type="match status" value="1"/>
</dbReference>
<dbReference type="PROSITE" id="PS50110">
    <property type="entry name" value="RESPONSE_REGULATORY"/>
    <property type="match status" value="1"/>
</dbReference>
<evidence type="ECO:0000256" key="6">
    <source>
        <dbReference type="PROSITE-ProRule" id="PRU00169"/>
    </source>
</evidence>
<evidence type="ECO:0000256" key="3">
    <source>
        <dbReference type="ARBA" id="ARBA00023125"/>
    </source>
</evidence>
<dbReference type="InterPro" id="IPR011006">
    <property type="entry name" value="CheY-like_superfamily"/>
</dbReference>
<keyword evidence="10" id="KW-1185">Reference proteome</keyword>
<dbReference type="Pfam" id="PF12833">
    <property type="entry name" value="HTH_18"/>
    <property type="match status" value="1"/>
</dbReference>
<dbReference type="GO" id="GO:0043565">
    <property type="term" value="F:sequence-specific DNA binding"/>
    <property type="evidence" value="ECO:0007669"/>
    <property type="project" value="InterPro"/>
</dbReference>
<gene>
    <name evidence="9" type="ORF">CBW42_02935</name>
</gene>
<dbReference type="GO" id="GO:0000160">
    <property type="term" value="P:phosphorelay signal transduction system"/>
    <property type="evidence" value="ECO:0007669"/>
    <property type="project" value="InterPro"/>
</dbReference>
<reference evidence="9 10" key="1">
    <citation type="submission" date="2017-05" db="EMBL/GenBank/DDBJ databases">
        <title>Butyricicoccus porcorum sp. nov. a butyrate-producing bacterium from the swine intestinal tract.</title>
        <authorList>
            <person name="Trachsel J."/>
            <person name="Humphrey S."/>
            <person name="Allen H.K."/>
        </authorList>
    </citation>
    <scope>NUCLEOTIDE SEQUENCE [LARGE SCALE GENOMIC DNA]</scope>
    <source>
        <strain evidence="9">BB10</strain>
    </source>
</reference>
<keyword evidence="3" id="KW-0238">DNA-binding</keyword>
<dbReference type="GO" id="GO:0003700">
    <property type="term" value="F:DNA-binding transcription factor activity"/>
    <property type="evidence" value="ECO:0007669"/>
    <property type="project" value="InterPro"/>
</dbReference>
<organism evidence="9 10">
    <name type="scientific">Butyricicoccus porcorum</name>
    <dbReference type="NCBI Taxonomy" id="1945634"/>
    <lineage>
        <taxon>Bacteria</taxon>
        <taxon>Bacillati</taxon>
        <taxon>Bacillota</taxon>
        <taxon>Clostridia</taxon>
        <taxon>Eubacteriales</taxon>
        <taxon>Butyricicoccaceae</taxon>
        <taxon>Butyricicoccus</taxon>
    </lineage>
</organism>
<dbReference type="PRINTS" id="PR00032">
    <property type="entry name" value="HTHARAC"/>
</dbReference>
<evidence type="ECO:0000256" key="5">
    <source>
        <dbReference type="ARBA" id="ARBA00024867"/>
    </source>
</evidence>
<dbReference type="Gene3D" id="3.40.50.2300">
    <property type="match status" value="1"/>
</dbReference>
<dbReference type="InterPro" id="IPR018060">
    <property type="entry name" value="HTH_AraC"/>
</dbReference>
<protein>
    <recommendedName>
        <fullName evidence="1">Stage 0 sporulation protein A homolog</fullName>
    </recommendedName>
</protein>
<feature type="domain" description="Response regulatory" evidence="8">
    <location>
        <begin position="10"/>
        <end position="123"/>
    </location>
</feature>
<sequence>MGKEETMETRLRILEAVDQPRDSIWDRFQEYAEVTAVRDGECAYHLLCEQKFDLVFLNLMLSGLDGLELLRRIRQQELCGFVVLTSEFPDFRYAQQGILYGAFDYLLRPLTEETLLPVLLRVRDRMGQADSVLQQESVALAEEMGSPQLPQRFDEVVQALAGIQQGNDARIDVMVRTLYRAVVERTFADRPWLSRFEQPEAYDTIDWMGAGSPSMVRDYCRRRLGELSDRIAILYPKTGCAKLDSILLYLLDNVDGGCLQKDVAAAHYLSNTALSELFRSQLGRSYRSYVTDIKMLRAQYLLQYTDQKIYEISAQLGYRDVNYFSRIFRQRYGVPLSQYRQQTQDYQI</sequence>
<dbReference type="InterPro" id="IPR018062">
    <property type="entry name" value="HTH_AraC-typ_CS"/>
</dbReference>
<dbReference type="Proteomes" id="UP000194903">
    <property type="component" value="Unassembled WGS sequence"/>
</dbReference>
<dbReference type="PANTHER" id="PTHR43280">
    <property type="entry name" value="ARAC-FAMILY TRANSCRIPTIONAL REGULATOR"/>
    <property type="match status" value="1"/>
</dbReference>
<evidence type="ECO:0000256" key="4">
    <source>
        <dbReference type="ARBA" id="ARBA00023163"/>
    </source>
</evidence>
<dbReference type="PROSITE" id="PS00041">
    <property type="entry name" value="HTH_ARAC_FAMILY_1"/>
    <property type="match status" value="1"/>
</dbReference>
<keyword evidence="2" id="KW-0805">Transcription regulation</keyword>
<evidence type="ECO:0000259" key="7">
    <source>
        <dbReference type="PROSITE" id="PS01124"/>
    </source>
</evidence>